<name>A0A0K8P0R4_PISS1</name>
<evidence type="ECO:0008006" key="4">
    <source>
        <dbReference type="Google" id="ProtNLM"/>
    </source>
</evidence>
<sequence>MALHAWTVSSCAPAEAPAFLIDGQLLGPGGALPLPAHRLLHNGWGRRSATHLVGPTAKETPTALRLAWFSFAEDRFYAGQFPLPTAALDALLARGCTEPGSDRRLPWDSLIAGVAPGGAVALWVAARAWTREVATWRARQVDLPWTQVLDNPAITRATHVARTLASASTPPGALREAASIETALRRHRRHPWQPSAHGAGVVVTRIVLRCWNGEVEAAPVGTQAPASAAAASTPRGLRAPPQSVTLAWTGRDGQRRGAELGFDEAEVMEGLRAAGGLDGTTPMQLDLRIEPGGRSVRAALRSSRGALVLRETRVHVHRLSS</sequence>
<dbReference type="InterPro" id="IPR021326">
    <property type="entry name" value="DUF2931"/>
</dbReference>
<reference evidence="2 3" key="2">
    <citation type="journal article" date="2016" name="Science">
        <title>A bacterium that degrades and assimilates poly(ethylene terephthalate).</title>
        <authorList>
            <person name="Yoshida S."/>
            <person name="Hiraga K."/>
            <person name="Takehana T."/>
            <person name="Taniguchi I."/>
            <person name="Yamaji H."/>
            <person name="Maeda Y."/>
            <person name="Toyohara K."/>
            <person name="Miyamoto K."/>
            <person name="Kimura Y."/>
            <person name="Oda K."/>
        </authorList>
    </citation>
    <scope>NUCLEOTIDE SEQUENCE [LARGE SCALE GENOMIC DNA]</scope>
    <source>
        <strain evidence="3">NBRC 110686 / TISTR 2288 / 201-F6</strain>
    </source>
</reference>
<accession>A0A0K8P0R4</accession>
<keyword evidence="3" id="KW-1185">Reference proteome</keyword>
<comment type="caution">
    <text evidence="2">The sequence shown here is derived from an EMBL/GenBank/DDBJ whole genome shotgun (WGS) entry which is preliminary data.</text>
</comment>
<dbReference type="Pfam" id="PF11153">
    <property type="entry name" value="DUF2931"/>
    <property type="match status" value="1"/>
</dbReference>
<feature type="region of interest" description="Disordered" evidence="1">
    <location>
        <begin position="221"/>
        <end position="241"/>
    </location>
</feature>
<dbReference type="RefSeq" id="WP_054020213.1">
    <property type="nucleotide sequence ID" value="NZ_BBYR01000032.1"/>
</dbReference>
<dbReference type="EMBL" id="BBYR01000032">
    <property type="protein sequence ID" value="GAP36218.1"/>
    <property type="molecule type" value="Genomic_DNA"/>
</dbReference>
<evidence type="ECO:0000313" key="3">
    <source>
        <dbReference type="Proteomes" id="UP000037660"/>
    </source>
</evidence>
<proteinExistence type="predicted"/>
<reference evidence="3" key="1">
    <citation type="submission" date="2015-07" db="EMBL/GenBank/DDBJ databases">
        <title>Discovery of a poly(ethylene terephthalate assimilation.</title>
        <authorList>
            <person name="Yoshida S."/>
            <person name="Hiraga K."/>
            <person name="Takehana T."/>
            <person name="Taniguchi I."/>
            <person name="Yamaji H."/>
            <person name="Maeda Y."/>
            <person name="Toyohara K."/>
            <person name="Miyamoto K."/>
            <person name="Kimura Y."/>
            <person name="Oda K."/>
        </authorList>
    </citation>
    <scope>NUCLEOTIDE SEQUENCE [LARGE SCALE GENOMIC DNA]</scope>
    <source>
        <strain evidence="3">NBRC 110686 / TISTR 2288 / 201-F6</strain>
    </source>
</reference>
<dbReference type="Proteomes" id="UP000037660">
    <property type="component" value="Unassembled WGS sequence"/>
</dbReference>
<dbReference type="AlphaFoldDB" id="A0A0K8P0R4"/>
<gene>
    <name evidence="2" type="ORF">ISF6_2058</name>
</gene>
<protein>
    <recommendedName>
        <fullName evidence="4">DUF2931 family protein</fullName>
    </recommendedName>
</protein>
<evidence type="ECO:0000313" key="2">
    <source>
        <dbReference type="EMBL" id="GAP36218.1"/>
    </source>
</evidence>
<dbReference type="STRING" id="1547922.ISF6_2058"/>
<organism evidence="2 3">
    <name type="scientific">Piscinibacter sakaiensis</name>
    <name type="common">Ideonella sakaiensis</name>
    <dbReference type="NCBI Taxonomy" id="1547922"/>
    <lineage>
        <taxon>Bacteria</taxon>
        <taxon>Pseudomonadati</taxon>
        <taxon>Pseudomonadota</taxon>
        <taxon>Betaproteobacteria</taxon>
        <taxon>Burkholderiales</taxon>
        <taxon>Sphaerotilaceae</taxon>
        <taxon>Piscinibacter</taxon>
    </lineage>
</organism>
<feature type="compositionally biased region" description="Low complexity" evidence="1">
    <location>
        <begin position="221"/>
        <end position="234"/>
    </location>
</feature>
<evidence type="ECO:0000256" key="1">
    <source>
        <dbReference type="SAM" id="MobiDB-lite"/>
    </source>
</evidence>
<dbReference type="OrthoDB" id="5702951at2"/>